<keyword evidence="7" id="KW-0175">Coiled coil</keyword>
<evidence type="ECO:0000256" key="2">
    <source>
        <dbReference type="ARBA" id="ARBA00004186"/>
    </source>
</evidence>
<feature type="region of interest" description="Disordered" evidence="8">
    <location>
        <begin position="216"/>
        <end position="237"/>
    </location>
</feature>
<dbReference type="InterPro" id="IPR027330">
    <property type="entry name" value="TPX2_central_dom"/>
</dbReference>
<dbReference type="PANTHER" id="PTHR14326">
    <property type="entry name" value="TARGETING PROTEIN FOR XKLP2"/>
    <property type="match status" value="1"/>
</dbReference>
<dbReference type="GO" id="GO:0060236">
    <property type="term" value="P:regulation of mitotic spindle organization"/>
    <property type="evidence" value="ECO:0007669"/>
    <property type="project" value="InterPro"/>
</dbReference>
<feature type="domain" description="TPX2 central" evidence="10">
    <location>
        <begin position="291"/>
        <end position="421"/>
    </location>
</feature>
<dbReference type="InterPro" id="IPR027329">
    <property type="entry name" value="TPX2_C"/>
</dbReference>
<name>A0AAW2ZMM2_9EUKA</name>
<keyword evidence="13" id="KW-1185">Reference proteome</keyword>
<dbReference type="GO" id="GO:0005874">
    <property type="term" value="C:microtubule"/>
    <property type="evidence" value="ECO:0007669"/>
    <property type="project" value="InterPro"/>
</dbReference>
<evidence type="ECO:0000256" key="5">
    <source>
        <dbReference type="ARBA" id="ARBA00023212"/>
    </source>
</evidence>
<accession>A0AAW2ZMM2</accession>
<keyword evidence="4" id="KW-0963">Cytoplasm</keyword>
<organism evidence="12 13">
    <name type="scientific">Acrasis kona</name>
    <dbReference type="NCBI Taxonomy" id="1008807"/>
    <lineage>
        <taxon>Eukaryota</taxon>
        <taxon>Discoba</taxon>
        <taxon>Heterolobosea</taxon>
        <taxon>Tetramitia</taxon>
        <taxon>Eutetramitia</taxon>
        <taxon>Acrasidae</taxon>
        <taxon>Acrasis</taxon>
    </lineage>
</organism>
<evidence type="ECO:0000313" key="11">
    <source>
        <dbReference type="EMBL" id="KAL0480116.1"/>
    </source>
</evidence>
<evidence type="ECO:0000259" key="10">
    <source>
        <dbReference type="Pfam" id="PF12214"/>
    </source>
</evidence>
<feature type="coiled-coil region" evidence="7">
    <location>
        <begin position="593"/>
        <end position="630"/>
    </location>
</feature>
<dbReference type="InterPro" id="IPR009675">
    <property type="entry name" value="TPX2_fam"/>
</dbReference>
<proteinExistence type="inferred from homology"/>
<feature type="domain" description="TPX2 C-terminal" evidence="9">
    <location>
        <begin position="583"/>
        <end position="655"/>
    </location>
</feature>
<comment type="caution">
    <text evidence="12">The sequence shown here is derived from an EMBL/GenBank/DDBJ whole genome shotgun (WGS) entry which is preliminary data.</text>
</comment>
<dbReference type="PANTHER" id="PTHR14326:SF44">
    <property type="entry name" value="TARGETING PROTEIN FOR XKLP2"/>
    <property type="match status" value="1"/>
</dbReference>
<dbReference type="AlphaFoldDB" id="A0AAW2ZMM2"/>
<keyword evidence="6" id="KW-0539">Nucleus</keyword>
<evidence type="ECO:0000256" key="4">
    <source>
        <dbReference type="ARBA" id="ARBA00022490"/>
    </source>
</evidence>
<comment type="similarity">
    <text evidence="3">Belongs to the TPX2 family.</text>
</comment>
<feature type="region of interest" description="Disordered" evidence="8">
    <location>
        <begin position="365"/>
        <end position="395"/>
    </location>
</feature>
<evidence type="ECO:0000313" key="12">
    <source>
        <dbReference type="EMBL" id="KAL0490633.1"/>
    </source>
</evidence>
<evidence type="ECO:0000256" key="8">
    <source>
        <dbReference type="SAM" id="MobiDB-lite"/>
    </source>
</evidence>
<dbReference type="GO" id="GO:0005819">
    <property type="term" value="C:spindle"/>
    <property type="evidence" value="ECO:0007669"/>
    <property type="project" value="UniProtKB-SubCell"/>
</dbReference>
<evidence type="ECO:0000259" key="9">
    <source>
        <dbReference type="Pfam" id="PF06886"/>
    </source>
</evidence>
<sequence length="689" mass="80348">MEPTPASNNSFMVEGDWEFDAPQFCDFNNLDRSICNRSRYFDKKDAEGFCQLDSVLESIQNTVTKMPGTPTNNVNLKHNLTPKSVTKRTPHKLFNLSYADEYVSDDDQPTKVVEQAKPTVCSERQKNLHLTPRRLAEKVRKNLIPKLTVPISPHLLCDKRSRTKNETVPHSARKRILNARKHGHTHLGRYHYSLRRLTLTKPVEFNFKTSMRARSQEQPAIEKTVNETEKQPWKPSITKPVPFVLRTNSRAKEQEHEQDSKISPYKSTEERIKLFNEQIEHQQESQKPLEKTVPHPFKLRTIERHRPTTVLSAQDQLALEMQQLPKFKARPVPKHVVNNSIIKLPVVEKKTCTVPEEFNFSSVANNTSSRKRKRDAGDDEENQERKKQFKARPLDKRVLTGEMVVQPAEAQRITLPKSPALSTKQRGLIYEQQQQQRQQETKPQHTFKARPVPKEHTFVLNHSVQVTQPAPFSLATDHRGELYEEELQKKLLDEQKQLAMKRNFKANPIRLEDAYPSACVVENRPPTQPKPFNLRTDVRGEKSFREEVKPEKKEFKAKPMPVADKPFKPTRSTKPLTNVTNIELSSDRRARERQEFDEKIKKKMADLEQIKKEKEDEERKEKEIETIILRRKIEERHKANPMPSFYSQSCDEVQSKLLEKIRQHKQQLTVPESPNLNTSRRANKLTSFR</sequence>
<evidence type="ECO:0000256" key="3">
    <source>
        <dbReference type="ARBA" id="ARBA00005885"/>
    </source>
</evidence>
<feature type="compositionally biased region" description="Polar residues" evidence="8">
    <location>
        <begin position="666"/>
        <end position="689"/>
    </location>
</feature>
<comment type="subcellular location">
    <subcellularLocation>
        <location evidence="2">Cytoplasm</location>
        <location evidence="2">Cytoskeleton</location>
        <location evidence="2">Spindle</location>
    </subcellularLocation>
    <subcellularLocation>
        <location evidence="1">Nucleus</location>
    </subcellularLocation>
</comment>
<dbReference type="Pfam" id="PF12214">
    <property type="entry name" value="TPX2_importin"/>
    <property type="match status" value="1"/>
</dbReference>
<dbReference type="GO" id="GO:0005634">
    <property type="term" value="C:nucleus"/>
    <property type="evidence" value="ECO:0007669"/>
    <property type="project" value="UniProtKB-SubCell"/>
</dbReference>
<dbReference type="Pfam" id="PF06886">
    <property type="entry name" value="TPX2"/>
    <property type="match status" value="1"/>
</dbReference>
<gene>
    <name evidence="12" type="ORF">AKO1_003388</name>
    <name evidence="11" type="ORF">AKO1_007272</name>
</gene>
<reference evidence="12 13" key="1">
    <citation type="submission" date="2024-03" db="EMBL/GenBank/DDBJ databases">
        <title>The Acrasis kona genome and developmental transcriptomes reveal deep origins of eukaryotic multicellular pathways.</title>
        <authorList>
            <person name="Sheikh S."/>
            <person name="Fu C.-J."/>
            <person name="Brown M.W."/>
            <person name="Baldauf S.L."/>
        </authorList>
    </citation>
    <scope>NUCLEOTIDE SEQUENCE [LARGE SCALE GENOMIC DNA]</scope>
    <source>
        <strain evidence="12 13">ATCC MYA-3509</strain>
    </source>
</reference>
<evidence type="ECO:0000256" key="1">
    <source>
        <dbReference type="ARBA" id="ARBA00004123"/>
    </source>
</evidence>
<keyword evidence="5" id="KW-0206">Cytoskeleton</keyword>
<evidence type="ECO:0000256" key="6">
    <source>
        <dbReference type="ARBA" id="ARBA00023242"/>
    </source>
</evidence>
<protein>
    <submittedName>
        <fullName evidence="11 12">TPX2</fullName>
    </submittedName>
</protein>
<dbReference type="Proteomes" id="UP001431209">
    <property type="component" value="Unassembled WGS sequence"/>
</dbReference>
<dbReference type="EMBL" id="JAOPGA020000625">
    <property type="protein sequence ID" value="KAL0480116.1"/>
    <property type="molecule type" value="Genomic_DNA"/>
</dbReference>
<evidence type="ECO:0000313" key="13">
    <source>
        <dbReference type="Proteomes" id="UP001431209"/>
    </source>
</evidence>
<feature type="region of interest" description="Disordered" evidence="8">
    <location>
        <begin position="663"/>
        <end position="689"/>
    </location>
</feature>
<dbReference type="EMBL" id="JAOPGA020001707">
    <property type="protein sequence ID" value="KAL0490633.1"/>
    <property type="molecule type" value="Genomic_DNA"/>
</dbReference>
<evidence type="ECO:0000256" key="7">
    <source>
        <dbReference type="SAM" id="Coils"/>
    </source>
</evidence>